<evidence type="ECO:0008006" key="4">
    <source>
        <dbReference type="Google" id="ProtNLM"/>
    </source>
</evidence>
<evidence type="ECO:0000256" key="1">
    <source>
        <dbReference type="SAM" id="SignalP"/>
    </source>
</evidence>
<accession>A0A504Z9B0</accession>
<reference evidence="2 3" key="1">
    <citation type="submission" date="2019-04" db="EMBL/GenBank/DDBJ databases">
        <title>Annotation for the trematode Fasciola gigantica.</title>
        <authorList>
            <person name="Choi Y.-J."/>
        </authorList>
    </citation>
    <scope>NUCLEOTIDE SEQUENCE [LARGE SCALE GENOMIC DNA]</scope>
    <source>
        <strain evidence="2">Uganda_cow_1</strain>
    </source>
</reference>
<gene>
    <name evidence="2" type="ORF">FGIG_07383</name>
</gene>
<evidence type="ECO:0000313" key="3">
    <source>
        <dbReference type="Proteomes" id="UP000316759"/>
    </source>
</evidence>
<dbReference type="OrthoDB" id="6250111at2759"/>
<comment type="caution">
    <text evidence="2">The sequence shown here is derived from an EMBL/GenBank/DDBJ whole genome shotgun (WGS) entry which is preliminary data.</text>
</comment>
<dbReference type="AlphaFoldDB" id="A0A504Z9B0"/>
<organism evidence="2 3">
    <name type="scientific">Fasciola gigantica</name>
    <name type="common">Giant liver fluke</name>
    <dbReference type="NCBI Taxonomy" id="46835"/>
    <lineage>
        <taxon>Eukaryota</taxon>
        <taxon>Metazoa</taxon>
        <taxon>Spiralia</taxon>
        <taxon>Lophotrochozoa</taxon>
        <taxon>Platyhelminthes</taxon>
        <taxon>Trematoda</taxon>
        <taxon>Digenea</taxon>
        <taxon>Plagiorchiida</taxon>
        <taxon>Echinostomata</taxon>
        <taxon>Echinostomatoidea</taxon>
        <taxon>Fasciolidae</taxon>
        <taxon>Fasciola</taxon>
    </lineage>
</organism>
<dbReference type="EMBL" id="SUNJ01002635">
    <property type="protein sequence ID" value="TPP65820.1"/>
    <property type="molecule type" value="Genomic_DNA"/>
</dbReference>
<protein>
    <recommendedName>
        <fullName evidence="4">C-type lectin domain-containing protein</fullName>
    </recommendedName>
</protein>
<keyword evidence="3" id="KW-1185">Reference proteome</keyword>
<proteinExistence type="predicted"/>
<feature type="signal peptide" evidence="1">
    <location>
        <begin position="1"/>
        <end position="22"/>
    </location>
</feature>
<dbReference type="Proteomes" id="UP000316759">
    <property type="component" value="Unassembled WGS sequence"/>
</dbReference>
<sequence>MSARIFAISFITLLIWTQSLHSACPTNLVEVAPDICMLVIRSKGSFCEAHKLCETEGQTRGMQLFVPGRNAQLIPAIVPPSSIVFTGISAFLNRSLNNREGWRYADPGSSSDDIDASDTSIPWNHGEPNDIYGSIAPFYSLNLQDGLQLNYQSTHVVCQMSHDQVNAPMEIFKQNWPYPISPLLFAHSHAIGCFTFTNESTMVACSLR</sequence>
<name>A0A504Z9B0_FASGI</name>
<evidence type="ECO:0000313" key="2">
    <source>
        <dbReference type="EMBL" id="TPP65820.1"/>
    </source>
</evidence>
<feature type="chain" id="PRO_5021265168" description="C-type lectin domain-containing protein" evidence="1">
    <location>
        <begin position="23"/>
        <end position="208"/>
    </location>
</feature>
<keyword evidence="1" id="KW-0732">Signal</keyword>